<dbReference type="eggNOG" id="COG3383">
    <property type="taxonomic scope" value="Bacteria"/>
</dbReference>
<accession>A0A075WW05</accession>
<dbReference type="STRING" id="289377.HL41_08410"/>
<feature type="domain" description="2Fe-2S ferredoxin-type" evidence="1">
    <location>
        <begin position="2"/>
        <end position="86"/>
    </location>
</feature>
<gene>
    <name evidence="2" type="ORF">HL41_08410</name>
</gene>
<organism evidence="2 3">
    <name type="scientific">Thermodesulfobacterium commune DSM 2178</name>
    <dbReference type="NCBI Taxonomy" id="289377"/>
    <lineage>
        <taxon>Bacteria</taxon>
        <taxon>Pseudomonadati</taxon>
        <taxon>Thermodesulfobacteriota</taxon>
        <taxon>Thermodesulfobacteria</taxon>
        <taxon>Thermodesulfobacteriales</taxon>
        <taxon>Thermodesulfobacteriaceae</taxon>
        <taxon>Thermodesulfobacterium</taxon>
    </lineage>
</organism>
<dbReference type="KEGG" id="tcm:HL41_08410"/>
<name>A0A075WW05_9BACT</name>
<dbReference type="CDD" id="cd00207">
    <property type="entry name" value="fer2"/>
    <property type="match status" value="1"/>
</dbReference>
<proteinExistence type="predicted"/>
<dbReference type="InterPro" id="IPR001041">
    <property type="entry name" value="2Fe-2S_ferredoxin-type"/>
</dbReference>
<dbReference type="AlphaFoldDB" id="A0A075WW05"/>
<dbReference type="PaxDb" id="289377-HL41_08410"/>
<dbReference type="HOGENOM" id="CLU_2195687_0_0_0"/>
<dbReference type="Proteomes" id="UP000028481">
    <property type="component" value="Chromosome"/>
</dbReference>
<keyword evidence="3" id="KW-1185">Reference proteome</keyword>
<dbReference type="GO" id="GO:0051536">
    <property type="term" value="F:iron-sulfur cluster binding"/>
    <property type="evidence" value="ECO:0007669"/>
    <property type="project" value="InterPro"/>
</dbReference>
<protein>
    <recommendedName>
        <fullName evidence="1">2Fe-2S ferredoxin-type domain-containing protein</fullName>
    </recommendedName>
</protein>
<dbReference type="InterPro" id="IPR036010">
    <property type="entry name" value="2Fe-2S_ferredoxin-like_sf"/>
</dbReference>
<dbReference type="RefSeq" id="WP_038062339.1">
    <property type="nucleotide sequence ID" value="NZ_CP008796.1"/>
</dbReference>
<dbReference type="EMBL" id="CP008796">
    <property type="protein sequence ID" value="AIH04673.1"/>
    <property type="molecule type" value="Genomic_DNA"/>
</dbReference>
<dbReference type="PROSITE" id="PS51085">
    <property type="entry name" value="2FE2S_FER_2"/>
    <property type="match status" value="1"/>
</dbReference>
<dbReference type="Gene3D" id="3.10.20.740">
    <property type="match status" value="1"/>
</dbReference>
<dbReference type="Pfam" id="PF13510">
    <property type="entry name" value="Fer2_4"/>
    <property type="match status" value="1"/>
</dbReference>
<dbReference type="SUPFAM" id="SSF54292">
    <property type="entry name" value="2Fe-2S ferredoxin-like"/>
    <property type="match status" value="1"/>
</dbReference>
<sequence length="108" mass="11867">MKEVQLTIDGISVKVPEGTTILEAAKKVGIKIPTLCYLNGVGLKHIKHDVGACRVCVVEVQGKNDLLSSCNTLVEEGMVVYTHTPRGHLSRELCLLIKSLYKHLPQFV</sequence>
<evidence type="ECO:0000259" key="1">
    <source>
        <dbReference type="PROSITE" id="PS51085"/>
    </source>
</evidence>
<evidence type="ECO:0000313" key="2">
    <source>
        <dbReference type="EMBL" id="AIH04673.1"/>
    </source>
</evidence>
<evidence type="ECO:0000313" key="3">
    <source>
        <dbReference type="Proteomes" id="UP000028481"/>
    </source>
</evidence>
<dbReference type="OrthoDB" id="9810782at2"/>
<reference evidence="2 3" key="1">
    <citation type="journal article" date="2015" name="Genome Announc.">
        <title>Genome Sequence of a Sulfate-Reducing Thermophilic Bacterium, Thermodesulfobacterium commune DSM 2178T (Phylum Thermodesulfobacteria).</title>
        <authorList>
            <person name="Bhatnagar S."/>
            <person name="Badger J.H."/>
            <person name="Madupu R."/>
            <person name="Khouri H.M."/>
            <person name="O'Connor E.M."/>
            <person name="Robb F.T."/>
            <person name="Ward N.L."/>
            <person name="Eisen J.A."/>
        </authorList>
    </citation>
    <scope>NUCLEOTIDE SEQUENCE [LARGE SCALE GENOMIC DNA]</scope>
    <source>
        <strain evidence="2 3">DSM 2178</strain>
    </source>
</reference>